<protein>
    <submittedName>
        <fullName evidence="1">Uncharacterized protein</fullName>
    </submittedName>
</protein>
<proteinExistence type="predicted"/>
<comment type="caution">
    <text evidence="1">The sequence shown here is derived from an EMBL/GenBank/DDBJ whole genome shotgun (WGS) entry which is preliminary data.</text>
</comment>
<reference evidence="1 2" key="2">
    <citation type="journal article" date="2022" name="Mol. Ecol. Resour.">
        <title>The genomes of chicory, endive, great burdock and yacon provide insights into Asteraceae paleo-polyploidization history and plant inulin production.</title>
        <authorList>
            <person name="Fan W."/>
            <person name="Wang S."/>
            <person name="Wang H."/>
            <person name="Wang A."/>
            <person name="Jiang F."/>
            <person name="Liu H."/>
            <person name="Zhao H."/>
            <person name="Xu D."/>
            <person name="Zhang Y."/>
        </authorList>
    </citation>
    <scope>NUCLEOTIDE SEQUENCE [LARGE SCALE GENOMIC DNA]</scope>
    <source>
        <strain evidence="2">cv. Niubang</strain>
    </source>
</reference>
<gene>
    <name evidence="1" type="ORF">L6452_35044</name>
</gene>
<keyword evidence="2" id="KW-1185">Reference proteome</keyword>
<evidence type="ECO:0000313" key="2">
    <source>
        <dbReference type="Proteomes" id="UP001055879"/>
    </source>
</evidence>
<dbReference type="Proteomes" id="UP001055879">
    <property type="component" value="Linkage Group LG12"/>
</dbReference>
<name>A0ACB8YKL6_ARCLA</name>
<organism evidence="1 2">
    <name type="scientific">Arctium lappa</name>
    <name type="common">Greater burdock</name>
    <name type="synonym">Lappa major</name>
    <dbReference type="NCBI Taxonomy" id="4217"/>
    <lineage>
        <taxon>Eukaryota</taxon>
        <taxon>Viridiplantae</taxon>
        <taxon>Streptophyta</taxon>
        <taxon>Embryophyta</taxon>
        <taxon>Tracheophyta</taxon>
        <taxon>Spermatophyta</taxon>
        <taxon>Magnoliopsida</taxon>
        <taxon>eudicotyledons</taxon>
        <taxon>Gunneridae</taxon>
        <taxon>Pentapetalae</taxon>
        <taxon>asterids</taxon>
        <taxon>campanulids</taxon>
        <taxon>Asterales</taxon>
        <taxon>Asteraceae</taxon>
        <taxon>Carduoideae</taxon>
        <taxon>Cardueae</taxon>
        <taxon>Arctiinae</taxon>
        <taxon>Arctium</taxon>
    </lineage>
</organism>
<sequence>MADNGENARQRVRRPSARIMLKTAFSRFVNTADNPLCLDGVTPTEQTKKDEGQSRNDETKSVKIMQPAKPTQNKKDGEDSRCKRSRQGKHAKGKEVEEELEDDGEQVEPLKLNQKRRSHTDSTLDERGMNEKKTSRSSVIGNKRKAAANSKSEEIRSAKHVRTRSQTSEKMKGKGKACVQPDENSDSDFEEPQITNIGIKINEDEIRNRKKKIRRRNPGVQCWEYKYELHQ</sequence>
<reference evidence="2" key="1">
    <citation type="journal article" date="2022" name="Mol. Ecol. Resour.">
        <title>The genomes of chicory, endive, great burdock and yacon provide insights into Asteraceae palaeo-polyploidization history and plant inulin production.</title>
        <authorList>
            <person name="Fan W."/>
            <person name="Wang S."/>
            <person name="Wang H."/>
            <person name="Wang A."/>
            <person name="Jiang F."/>
            <person name="Liu H."/>
            <person name="Zhao H."/>
            <person name="Xu D."/>
            <person name="Zhang Y."/>
        </authorList>
    </citation>
    <scope>NUCLEOTIDE SEQUENCE [LARGE SCALE GENOMIC DNA]</scope>
    <source>
        <strain evidence="2">cv. Niubang</strain>
    </source>
</reference>
<accession>A0ACB8YKL6</accession>
<evidence type="ECO:0000313" key="1">
    <source>
        <dbReference type="EMBL" id="KAI3685786.1"/>
    </source>
</evidence>
<dbReference type="EMBL" id="CM042058">
    <property type="protein sequence ID" value="KAI3685786.1"/>
    <property type="molecule type" value="Genomic_DNA"/>
</dbReference>